<dbReference type="EMBL" id="KP793123">
    <property type="protein sequence ID" value="ALM64135.1"/>
    <property type="molecule type" value="Genomic_DNA"/>
</dbReference>
<accession>A0A126HC17</accession>
<feature type="domain" description="Receptor-binding protein N-terminal shoulder" evidence="1">
    <location>
        <begin position="2"/>
        <end position="138"/>
    </location>
</feature>
<keyword evidence="3" id="KW-1185">Reference proteome</keyword>
<organism evidence="2 3">
    <name type="scientific">Lactococcus phage 936 group phage Phi4.2</name>
    <dbReference type="NCBI Taxonomy" id="1636566"/>
    <lineage>
        <taxon>Viruses</taxon>
        <taxon>Duplodnaviria</taxon>
        <taxon>Heunggongvirae</taxon>
        <taxon>Uroviricota</taxon>
        <taxon>Caudoviricetes</taxon>
        <taxon>Skunavirus</taxon>
        <taxon>Skunavirus sv42</taxon>
    </lineage>
</organism>
<evidence type="ECO:0000313" key="3">
    <source>
        <dbReference type="Proteomes" id="UP000223626"/>
    </source>
</evidence>
<dbReference type="Gene3D" id="2.60.520.10">
    <property type="entry name" value="Phage fibre proteins"/>
    <property type="match status" value="1"/>
</dbReference>
<evidence type="ECO:0000259" key="1">
    <source>
        <dbReference type="Pfam" id="PF20747"/>
    </source>
</evidence>
<dbReference type="SUPFAM" id="SSF141658">
    <property type="entry name" value="Bacteriophage trimeric proteins domain"/>
    <property type="match status" value="1"/>
</dbReference>
<keyword evidence="2" id="KW-0675">Receptor</keyword>
<dbReference type="Proteomes" id="UP000223626">
    <property type="component" value="Segment"/>
</dbReference>
<reference evidence="2 3" key="1">
    <citation type="journal article" date="2016" name="Sci. Rep.">
        <title>Comparative genomics and functional analysis of the 936 group of lactococcal Siphoviridae phages.</title>
        <authorList>
            <person name="Murphy J."/>
            <person name="Bottacini F."/>
            <person name="Mahony J."/>
            <person name="Kelleher P."/>
            <person name="Neve H."/>
            <person name="Zomer A."/>
            <person name="Nauta A."/>
            <person name="van Sinderen D."/>
        </authorList>
    </citation>
    <scope>NUCLEOTIDE SEQUENCE [LARGE SCALE GENOMIC DNA]</scope>
</reference>
<sequence>MTITKYTFFSPNGNDFPVTANADAKLYMALGNLDYTTFSRVDWSNTTQAGLTKTFVKTSFVVAGRFFQAENELVQLHPAATNFIHAVIDLSTPLNPVKFTSETTDNSNTIDINNSSGIYKRCVEKIVTNSGSIISTEKIAQNRIFDIATIKKAVINTANVVNSNVSGTTNLNTLNTSGKAVLSILEVKNSTLLKNTTISGNLTVSGVTTSKYFTATESVTSKNVTSKNVTSNNVIAENAITSKNVIAENTLIVKAVKGKRSEQFQTPTTYATITGTALKFFTLYKSANVVTCNFGGTPTSGSIPGGGAIVGWITDNAFKPEHTQNFTVFAANGQRCRFTVDPGGAVRSHEPVGKNVEIWDSMQWIVAGTEGGAASK</sequence>
<dbReference type="Pfam" id="PF20747">
    <property type="entry name" value="Caudo_bapla_N"/>
    <property type="match status" value="1"/>
</dbReference>
<dbReference type="SMR" id="A0A126HC17"/>
<proteinExistence type="predicted"/>
<dbReference type="InterPro" id="IPR048780">
    <property type="entry name" value="Caudo_bapla_N"/>
</dbReference>
<gene>
    <name evidence="2" type="ORF">Phi42_20</name>
</gene>
<name>A0A126HC17_9CAUD</name>
<protein>
    <submittedName>
        <fullName evidence="2">Receptor binding protein 1</fullName>
    </submittedName>
</protein>
<evidence type="ECO:0000313" key="2">
    <source>
        <dbReference type="EMBL" id="ALM64135.1"/>
    </source>
</evidence>